<evidence type="ECO:0000313" key="3">
    <source>
        <dbReference type="Proteomes" id="UP000054217"/>
    </source>
</evidence>
<dbReference type="HOGENOM" id="CLU_028821_0_0_1"/>
<feature type="region of interest" description="Disordered" evidence="1">
    <location>
        <begin position="209"/>
        <end position="251"/>
    </location>
</feature>
<dbReference type="InParanoid" id="A0A0C3PPL7"/>
<evidence type="ECO:0000313" key="2">
    <source>
        <dbReference type="EMBL" id="KIO10871.1"/>
    </source>
</evidence>
<protein>
    <submittedName>
        <fullName evidence="2">Uncharacterized protein</fullName>
    </submittedName>
</protein>
<proteinExistence type="predicted"/>
<reference evidence="3" key="2">
    <citation type="submission" date="2015-01" db="EMBL/GenBank/DDBJ databases">
        <title>Evolutionary Origins and Diversification of the Mycorrhizal Mutualists.</title>
        <authorList>
            <consortium name="DOE Joint Genome Institute"/>
            <consortium name="Mycorrhizal Genomics Consortium"/>
            <person name="Kohler A."/>
            <person name="Kuo A."/>
            <person name="Nagy L.G."/>
            <person name="Floudas D."/>
            <person name="Copeland A."/>
            <person name="Barry K.W."/>
            <person name="Cichocki N."/>
            <person name="Veneault-Fourrey C."/>
            <person name="LaButti K."/>
            <person name="Lindquist E.A."/>
            <person name="Lipzen A."/>
            <person name="Lundell T."/>
            <person name="Morin E."/>
            <person name="Murat C."/>
            <person name="Riley R."/>
            <person name="Ohm R."/>
            <person name="Sun H."/>
            <person name="Tunlid A."/>
            <person name="Henrissat B."/>
            <person name="Grigoriev I.V."/>
            <person name="Hibbett D.S."/>
            <person name="Martin F."/>
        </authorList>
    </citation>
    <scope>NUCLEOTIDE SEQUENCE [LARGE SCALE GENOMIC DNA]</scope>
    <source>
        <strain evidence="3">Marx 270</strain>
    </source>
</reference>
<dbReference type="EMBL" id="KN831951">
    <property type="protein sequence ID" value="KIO10871.1"/>
    <property type="molecule type" value="Genomic_DNA"/>
</dbReference>
<sequence>MPSGAHSLAHELAVALMPEPVGGSDASRLLAEEFGIEYDEGAEGIDDELVVRRNSGGNRQAIDPLEDSSDDDKTDRGSDEDEDDATRRAVRAHDAMEVLSQNLASTDKFLAHLRAVDLASSGTFTVEGLASDVIRRVNDAVREREGQLRELIAYDRDLKRIFGEVGGADVLGDLEPLEDFVLAEESSAHHVSHVPNKLDSVIEEDEGDQGERDSFYLSSSPSSPQKAAFSSSHSTVPSAPPPTTTSSAKPSTSSAISSFAIVVPSLVNLRVDTASLLSSLTTISEQAQVNGAATADAGRKIRSLKNRLGGWKVEWESAERSRTKIERWEVESKALSGSRIDGRTIAADHLRAFEKAIAEAGVKTQAIMAR</sequence>
<gene>
    <name evidence="2" type="ORF">M404DRAFT_129103</name>
</gene>
<reference evidence="2 3" key="1">
    <citation type="submission" date="2014-04" db="EMBL/GenBank/DDBJ databases">
        <authorList>
            <consortium name="DOE Joint Genome Institute"/>
            <person name="Kuo A."/>
            <person name="Kohler A."/>
            <person name="Costa M.D."/>
            <person name="Nagy L.G."/>
            <person name="Floudas D."/>
            <person name="Copeland A."/>
            <person name="Barry K.W."/>
            <person name="Cichocki N."/>
            <person name="Veneault-Fourrey C."/>
            <person name="LaButti K."/>
            <person name="Lindquist E.A."/>
            <person name="Lipzen A."/>
            <person name="Lundell T."/>
            <person name="Morin E."/>
            <person name="Murat C."/>
            <person name="Sun H."/>
            <person name="Tunlid A."/>
            <person name="Henrissat B."/>
            <person name="Grigoriev I.V."/>
            <person name="Hibbett D.S."/>
            <person name="Martin F."/>
            <person name="Nordberg H.P."/>
            <person name="Cantor M.N."/>
            <person name="Hua S.X."/>
        </authorList>
    </citation>
    <scope>NUCLEOTIDE SEQUENCE [LARGE SCALE GENOMIC DNA]</scope>
    <source>
        <strain evidence="2 3">Marx 270</strain>
    </source>
</reference>
<organism evidence="2 3">
    <name type="scientific">Pisolithus tinctorius Marx 270</name>
    <dbReference type="NCBI Taxonomy" id="870435"/>
    <lineage>
        <taxon>Eukaryota</taxon>
        <taxon>Fungi</taxon>
        <taxon>Dikarya</taxon>
        <taxon>Basidiomycota</taxon>
        <taxon>Agaricomycotina</taxon>
        <taxon>Agaricomycetes</taxon>
        <taxon>Agaricomycetidae</taxon>
        <taxon>Boletales</taxon>
        <taxon>Sclerodermatineae</taxon>
        <taxon>Pisolithaceae</taxon>
        <taxon>Pisolithus</taxon>
    </lineage>
</organism>
<feature type="compositionally biased region" description="Low complexity" evidence="1">
    <location>
        <begin position="215"/>
        <end position="237"/>
    </location>
</feature>
<dbReference type="OrthoDB" id="3364905at2759"/>
<feature type="region of interest" description="Disordered" evidence="1">
    <location>
        <begin position="53"/>
        <end position="87"/>
    </location>
</feature>
<dbReference type="AlphaFoldDB" id="A0A0C3PPL7"/>
<evidence type="ECO:0000256" key="1">
    <source>
        <dbReference type="SAM" id="MobiDB-lite"/>
    </source>
</evidence>
<name>A0A0C3PPL7_PISTI</name>
<keyword evidence="3" id="KW-1185">Reference proteome</keyword>
<accession>A0A0C3PPL7</accession>
<dbReference type="Proteomes" id="UP000054217">
    <property type="component" value="Unassembled WGS sequence"/>
</dbReference>